<keyword evidence="2" id="KW-1185">Reference proteome</keyword>
<evidence type="ECO:0000313" key="1">
    <source>
        <dbReference type="EMBL" id="KAI8019566.1"/>
    </source>
</evidence>
<proteinExistence type="predicted"/>
<name>A0ACC0I6J7_9ERIC</name>
<dbReference type="EMBL" id="CM045759">
    <property type="protein sequence ID" value="KAI8019566.1"/>
    <property type="molecule type" value="Genomic_DNA"/>
</dbReference>
<gene>
    <name evidence="1" type="ORF">LOK49_LG04G00111</name>
</gene>
<dbReference type="Proteomes" id="UP001060215">
    <property type="component" value="Chromosome 2"/>
</dbReference>
<sequence>MSVETLLLTREPVPNFSLLSCCLIFARSDLSLLYASIVAEIDLYSSLMLPYFDLLLLGFRHAEYCSDDLPLWGVQPCAFYLQNGYCKFGRTCKFDHPMGTGLTPIQVECLLLETLQVVQLPTMKLIICAQIVFYGIKINSNKKQKCQTSCDLELVNTKKAISISLLGRGLNTDDQMKHLEMAFLATAALQASLVLYEIVRERYCGIMLAFEF</sequence>
<organism evidence="1 2">
    <name type="scientific">Camellia lanceoleosa</name>
    <dbReference type="NCBI Taxonomy" id="1840588"/>
    <lineage>
        <taxon>Eukaryota</taxon>
        <taxon>Viridiplantae</taxon>
        <taxon>Streptophyta</taxon>
        <taxon>Embryophyta</taxon>
        <taxon>Tracheophyta</taxon>
        <taxon>Spermatophyta</taxon>
        <taxon>Magnoliopsida</taxon>
        <taxon>eudicotyledons</taxon>
        <taxon>Gunneridae</taxon>
        <taxon>Pentapetalae</taxon>
        <taxon>asterids</taxon>
        <taxon>Ericales</taxon>
        <taxon>Theaceae</taxon>
        <taxon>Camellia</taxon>
    </lineage>
</organism>
<evidence type="ECO:0000313" key="2">
    <source>
        <dbReference type="Proteomes" id="UP001060215"/>
    </source>
</evidence>
<protein>
    <submittedName>
        <fullName evidence="1">Zinc finger CCCH domain-containing protein 32</fullName>
    </submittedName>
</protein>
<accession>A0ACC0I6J7</accession>
<comment type="caution">
    <text evidence="1">The sequence shown here is derived from an EMBL/GenBank/DDBJ whole genome shotgun (WGS) entry which is preliminary data.</text>
</comment>
<reference evidence="1 2" key="1">
    <citation type="journal article" date="2022" name="Plant J.">
        <title>Chromosome-level genome of Camellia lanceoleosa provides a valuable resource for understanding genome evolution and self-incompatibility.</title>
        <authorList>
            <person name="Gong W."/>
            <person name="Xiao S."/>
            <person name="Wang L."/>
            <person name="Liao Z."/>
            <person name="Chang Y."/>
            <person name="Mo W."/>
            <person name="Hu G."/>
            <person name="Li W."/>
            <person name="Zhao G."/>
            <person name="Zhu H."/>
            <person name="Hu X."/>
            <person name="Ji K."/>
            <person name="Xiang X."/>
            <person name="Song Q."/>
            <person name="Yuan D."/>
            <person name="Jin S."/>
            <person name="Zhang L."/>
        </authorList>
    </citation>
    <scope>NUCLEOTIDE SEQUENCE [LARGE SCALE GENOMIC DNA]</scope>
    <source>
        <strain evidence="1">SQ_2022a</strain>
    </source>
</reference>